<name>A0A8T0WZ02_PANVG</name>
<evidence type="ECO:0000313" key="1">
    <source>
        <dbReference type="EMBL" id="KAG2650334.1"/>
    </source>
</evidence>
<evidence type="ECO:0000313" key="2">
    <source>
        <dbReference type="Proteomes" id="UP000823388"/>
    </source>
</evidence>
<proteinExistence type="predicted"/>
<dbReference type="EMBL" id="CM029038">
    <property type="protein sequence ID" value="KAG2650334.1"/>
    <property type="molecule type" value="Genomic_DNA"/>
</dbReference>
<reference evidence="1" key="1">
    <citation type="submission" date="2020-05" db="EMBL/GenBank/DDBJ databases">
        <title>WGS assembly of Panicum virgatum.</title>
        <authorList>
            <person name="Lovell J.T."/>
            <person name="Jenkins J."/>
            <person name="Shu S."/>
            <person name="Juenger T.E."/>
            <person name="Schmutz J."/>
        </authorList>
    </citation>
    <scope>NUCLEOTIDE SEQUENCE</scope>
    <source>
        <strain evidence="1">AP13</strain>
    </source>
</reference>
<protein>
    <submittedName>
        <fullName evidence="1">Uncharacterized protein</fullName>
    </submittedName>
</protein>
<sequence length="129" mass="13835">MLTDNVFIVHLVRVDITPLFLSLYAIDTGALKDLDLAIVHEKELADCTGVINGMLSLSNYDIGMLSSWKIYGAPGSRLAVLELCTCCLGSLKCYTVLSWNGSAGMAGSVQMLPCHLVLSHPLPNCASYA</sequence>
<dbReference type="Proteomes" id="UP000823388">
    <property type="component" value="Chromosome 1N"/>
</dbReference>
<keyword evidence="2" id="KW-1185">Reference proteome</keyword>
<dbReference type="AlphaFoldDB" id="A0A8T0WZ02"/>
<gene>
    <name evidence="1" type="ORF">PVAP13_1NG196419</name>
</gene>
<comment type="caution">
    <text evidence="1">The sequence shown here is derived from an EMBL/GenBank/DDBJ whole genome shotgun (WGS) entry which is preliminary data.</text>
</comment>
<accession>A0A8T0WZ02</accession>
<organism evidence="1 2">
    <name type="scientific">Panicum virgatum</name>
    <name type="common">Blackwell switchgrass</name>
    <dbReference type="NCBI Taxonomy" id="38727"/>
    <lineage>
        <taxon>Eukaryota</taxon>
        <taxon>Viridiplantae</taxon>
        <taxon>Streptophyta</taxon>
        <taxon>Embryophyta</taxon>
        <taxon>Tracheophyta</taxon>
        <taxon>Spermatophyta</taxon>
        <taxon>Magnoliopsida</taxon>
        <taxon>Liliopsida</taxon>
        <taxon>Poales</taxon>
        <taxon>Poaceae</taxon>
        <taxon>PACMAD clade</taxon>
        <taxon>Panicoideae</taxon>
        <taxon>Panicodae</taxon>
        <taxon>Paniceae</taxon>
        <taxon>Panicinae</taxon>
        <taxon>Panicum</taxon>
        <taxon>Panicum sect. Hiantes</taxon>
    </lineage>
</organism>